<dbReference type="Pfam" id="PF00535">
    <property type="entry name" value="Glycos_transf_2"/>
    <property type="match status" value="1"/>
</dbReference>
<dbReference type="SUPFAM" id="SSF53448">
    <property type="entry name" value="Nucleotide-diphospho-sugar transferases"/>
    <property type="match status" value="1"/>
</dbReference>
<evidence type="ECO:0000259" key="4">
    <source>
        <dbReference type="Pfam" id="PF00535"/>
    </source>
</evidence>
<evidence type="ECO:0000313" key="6">
    <source>
        <dbReference type="Proteomes" id="UP001257659"/>
    </source>
</evidence>
<dbReference type="CDD" id="cd06442">
    <property type="entry name" value="DPM1_like"/>
    <property type="match status" value="1"/>
</dbReference>
<feature type="domain" description="Glycosyltransferase 2-like" evidence="4">
    <location>
        <begin position="6"/>
        <end position="173"/>
    </location>
</feature>
<accession>A0ABU1K1F1</accession>
<dbReference type="InterPro" id="IPR001173">
    <property type="entry name" value="Glyco_trans_2-like"/>
</dbReference>
<comment type="caution">
    <text evidence="5">The sequence shown here is derived from an EMBL/GenBank/DDBJ whole genome shotgun (WGS) entry which is preliminary data.</text>
</comment>
<dbReference type="EMBL" id="JAVDQA010000001">
    <property type="protein sequence ID" value="MDR6299456.1"/>
    <property type="molecule type" value="Genomic_DNA"/>
</dbReference>
<dbReference type="Gene3D" id="3.90.550.10">
    <property type="entry name" value="Spore Coat Polysaccharide Biosynthesis Protein SpsA, Chain A"/>
    <property type="match status" value="1"/>
</dbReference>
<evidence type="ECO:0000256" key="3">
    <source>
        <dbReference type="ARBA" id="ARBA00022679"/>
    </source>
</evidence>
<dbReference type="PANTHER" id="PTHR43398:SF1">
    <property type="entry name" value="DOLICHOL-PHOSPHATE MANNOSYLTRANSFERASE SUBUNIT 1"/>
    <property type="match status" value="1"/>
</dbReference>
<dbReference type="RefSeq" id="WP_309726161.1">
    <property type="nucleotide sequence ID" value="NZ_JAVDQA010000001.1"/>
</dbReference>
<dbReference type="InterPro" id="IPR039528">
    <property type="entry name" value="DPM1-like"/>
</dbReference>
<comment type="similarity">
    <text evidence="1">Belongs to the glycosyltransferase 2 family.</text>
</comment>
<reference evidence="5 6" key="1">
    <citation type="submission" date="2023-07" db="EMBL/GenBank/DDBJ databases">
        <title>Genomic Encyclopedia of Type Strains, Phase IV (KMG-IV): sequencing the most valuable type-strain genomes for metagenomic binning, comparative biology and taxonomic classification.</title>
        <authorList>
            <person name="Goeker M."/>
        </authorList>
    </citation>
    <scope>NUCLEOTIDE SEQUENCE [LARGE SCALE GENOMIC DNA]</scope>
    <source>
        <strain evidence="5 6">DSM 102814</strain>
    </source>
</reference>
<keyword evidence="6" id="KW-1185">Reference proteome</keyword>
<evidence type="ECO:0000313" key="5">
    <source>
        <dbReference type="EMBL" id="MDR6299456.1"/>
    </source>
</evidence>
<dbReference type="GO" id="GO:0004582">
    <property type="term" value="F:dolichyl-phosphate beta-D-mannosyltransferase activity"/>
    <property type="evidence" value="ECO:0007669"/>
    <property type="project" value="UniProtKB-EC"/>
</dbReference>
<keyword evidence="3 5" id="KW-0808">Transferase</keyword>
<keyword evidence="2 5" id="KW-0328">Glycosyltransferase</keyword>
<organism evidence="5 6">
    <name type="scientific">Mesonia maritima</name>
    <dbReference type="NCBI Taxonomy" id="1793873"/>
    <lineage>
        <taxon>Bacteria</taxon>
        <taxon>Pseudomonadati</taxon>
        <taxon>Bacteroidota</taxon>
        <taxon>Flavobacteriia</taxon>
        <taxon>Flavobacteriales</taxon>
        <taxon>Flavobacteriaceae</taxon>
        <taxon>Mesonia</taxon>
    </lineage>
</organism>
<sequence>MSKRLVIIPTYNEIENIERIIRNVFSQKHLFHLLVVDDNSPDGTAEKVTELQETYKEKLHLEVRKNKSGLGTAYIHGFKWALNRDYTYIFEMDADFSHNPNDLIRLYNACKKNGADVSIGSRYITGVNVINWPMNRVLMSWLASKYVRAITQMDIQDTTAGFVCYHRKVLEKIDLNSIQFIGYAFQIEMKFKAYLLGFKITEVPVIFTDRTRGKSKLSSNIIAEAVFGVIKMKLKSLIGKEVKE</sequence>
<dbReference type="InterPro" id="IPR029044">
    <property type="entry name" value="Nucleotide-diphossugar_trans"/>
</dbReference>
<evidence type="ECO:0000256" key="1">
    <source>
        <dbReference type="ARBA" id="ARBA00006739"/>
    </source>
</evidence>
<name>A0ABU1K1F1_9FLAO</name>
<protein>
    <submittedName>
        <fullName evidence="5">Dolichol-phosphate mannosyltransferase</fullName>
        <ecNumber evidence="5">2.4.1.83</ecNumber>
    </submittedName>
</protein>
<dbReference type="EC" id="2.4.1.83" evidence="5"/>
<evidence type="ECO:0000256" key="2">
    <source>
        <dbReference type="ARBA" id="ARBA00022676"/>
    </source>
</evidence>
<dbReference type="PANTHER" id="PTHR43398">
    <property type="entry name" value="DOLICHOL-PHOSPHATE MANNOSYLTRANSFERASE SUBUNIT 1"/>
    <property type="match status" value="1"/>
</dbReference>
<dbReference type="Proteomes" id="UP001257659">
    <property type="component" value="Unassembled WGS sequence"/>
</dbReference>
<proteinExistence type="inferred from homology"/>
<gene>
    <name evidence="5" type="ORF">GGR31_000072</name>
</gene>